<reference evidence="6" key="1">
    <citation type="submission" date="2016-11" db="EMBL/GenBank/DDBJ databases">
        <authorList>
            <person name="Shukria A."/>
            <person name="Stevens D.C."/>
        </authorList>
    </citation>
    <scope>NUCLEOTIDE SEQUENCE [LARGE SCALE GENOMIC DNA]</scope>
    <source>
        <strain evidence="6">Cbfe23</strain>
    </source>
</reference>
<evidence type="ECO:0000256" key="3">
    <source>
        <dbReference type="SAM" id="MobiDB-lite"/>
    </source>
</evidence>
<keyword evidence="6" id="KW-1185">Reference proteome</keyword>
<name>A0A1L9BCK9_9BACT</name>
<dbReference type="PANTHER" id="PTHR11993:SF10">
    <property type="entry name" value="NADH DEHYDROGENASE [UBIQUINONE] IRON-SULFUR PROTEIN 2, MITOCHONDRIAL"/>
    <property type="match status" value="1"/>
</dbReference>
<accession>A0A1L9BCK9</accession>
<feature type="domain" description="NADH-quinone oxidoreductase subunit D" evidence="4">
    <location>
        <begin position="152"/>
        <end position="420"/>
    </location>
</feature>
<dbReference type="GO" id="GO:0005886">
    <property type="term" value="C:plasma membrane"/>
    <property type="evidence" value="ECO:0007669"/>
    <property type="project" value="UniProtKB-SubCell"/>
</dbReference>
<dbReference type="HAMAP" id="MF_01358">
    <property type="entry name" value="NDH1_NuoD"/>
    <property type="match status" value="1"/>
</dbReference>
<evidence type="ECO:0000256" key="2">
    <source>
        <dbReference type="HAMAP-Rule" id="MF_01358"/>
    </source>
</evidence>
<evidence type="ECO:0000259" key="4">
    <source>
        <dbReference type="Pfam" id="PF00346"/>
    </source>
</evidence>
<dbReference type="RefSeq" id="WP_071898630.1">
    <property type="nucleotide sequence ID" value="NZ_MPIN01000003.1"/>
</dbReference>
<dbReference type="Pfam" id="PF00346">
    <property type="entry name" value="Complex1_49kDa"/>
    <property type="match status" value="1"/>
</dbReference>
<dbReference type="EC" id="7.1.1.-" evidence="2"/>
<dbReference type="AlphaFoldDB" id="A0A1L9BCK9"/>
<dbReference type="Proteomes" id="UP000182229">
    <property type="component" value="Unassembled WGS sequence"/>
</dbReference>
<keyword evidence="2" id="KW-0874">Quinone</keyword>
<feature type="region of interest" description="Disordered" evidence="3">
    <location>
        <begin position="1"/>
        <end position="21"/>
    </location>
</feature>
<dbReference type="GO" id="GO:0050136">
    <property type="term" value="F:NADH dehydrogenase (quinone) (non-electrogenic) activity"/>
    <property type="evidence" value="ECO:0007669"/>
    <property type="project" value="UniProtKB-UniRule"/>
</dbReference>
<dbReference type="OrthoDB" id="9801496at2"/>
<comment type="function">
    <text evidence="2">NDH-1 shuttles electrons from NADH, via FMN and iron-sulfur (Fe-S) centers, to quinones in the respiratory chain. The immediate electron acceptor for the enzyme in this species is believed to be ubiquinone. Couples the redox reaction to proton translocation (for every two electrons transferred, four hydrogen ions are translocated across the cytoplasmic membrane), and thus conserves the redox energy in a proton gradient.</text>
</comment>
<keyword evidence="2" id="KW-1278">Translocase</keyword>
<comment type="similarity">
    <text evidence="2">Belongs to the complex I 49 kDa subunit family.</text>
</comment>
<dbReference type="InterPro" id="IPR029014">
    <property type="entry name" value="NiFe-Hase_large"/>
</dbReference>
<dbReference type="GO" id="GO:0048038">
    <property type="term" value="F:quinone binding"/>
    <property type="evidence" value="ECO:0007669"/>
    <property type="project" value="UniProtKB-KW"/>
</dbReference>
<evidence type="ECO:0000313" key="6">
    <source>
        <dbReference type="Proteomes" id="UP000182229"/>
    </source>
</evidence>
<reference evidence="5 6" key="2">
    <citation type="submission" date="2016-12" db="EMBL/GenBank/DDBJ databases">
        <title>Draft Genome Sequence of Cystobacter ferrugineus Strain Cbfe23.</title>
        <authorList>
            <person name="Akbar S."/>
            <person name="Dowd S.E."/>
            <person name="Stevens D.C."/>
        </authorList>
    </citation>
    <scope>NUCLEOTIDE SEQUENCE [LARGE SCALE GENOMIC DNA]</scope>
    <source>
        <strain evidence="5 6">Cbfe23</strain>
    </source>
</reference>
<dbReference type="NCBIfam" id="TIGR01962">
    <property type="entry name" value="NuoD"/>
    <property type="match status" value="1"/>
</dbReference>
<evidence type="ECO:0000313" key="5">
    <source>
        <dbReference type="EMBL" id="OJH39997.1"/>
    </source>
</evidence>
<keyword evidence="2" id="KW-0520">NAD</keyword>
<evidence type="ECO:0000256" key="1">
    <source>
        <dbReference type="ARBA" id="ARBA00022519"/>
    </source>
</evidence>
<dbReference type="InterPro" id="IPR022885">
    <property type="entry name" value="NDH1_su_D/H"/>
</dbReference>
<gene>
    <name evidence="2" type="primary">nuoD</name>
    <name evidence="5" type="ORF">BON30_13060</name>
</gene>
<organism evidence="5 6">
    <name type="scientific">Cystobacter ferrugineus</name>
    <dbReference type="NCBI Taxonomy" id="83449"/>
    <lineage>
        <taxon>Bacteria</taxon>
        <taxon>Pseudomonadati</taxon>
        <taxon>Myxococcota</taxon>
        <taxon>Myxococcia</taxon>
        <taxon>Myxococcales</taxon>
        <taxon>Cystobacterineae</taxon>
        <taxon>Archangiaceae</taxon>
        <taxon>Cystobacter</taxon>
    </lineage>
</organism>
<dbReference type="EMBL" id="MPIN01000003">
    <property type="protein sequence ID" value="OJH39997.1"/>
    <property type="molecule type" value="Genomic_DNA"/>
</dbReference>
<dbReference type="GO" id="GO:0051287">
    <property type="term" value="F:NAD binding"/>
    <property type="evidence" value="ECO:0007669"/>
    <property type="project" value="InterPro"/>
</dbReference>
<proteinExistence type="inferred from homology"/>
<dbReference type="NCBIfam" id="NF004739">
    <property type="entry name" value="PRK06075.1"/>
    <property type="match status" value="1"/>
</dbReference>
<keyword evidence="2" id="KW-0472">Membrane</keyword>
<dbReference type="Gene3D" id="1.10.645.10">
    <property type="entry name" value="Cytochrome-c3 Hydrogenase, chain B"/>
    <property type="match status" value="1"/>
</dbReference>
<dbReference type="InterPro" id="IPR001135">
    <property type="entry name" value="NADH_Q_OxRdtase_suD"/>
</dbReference>
<protein>
    <recommendedName>
        <fullName evidence="2">NADH-quinone oxidoreductase subunit D</fullName>
        <ecNumber evidence="2">7.1.1.-</ecNumber>
    </recommendedName>
    <alternativeName>
        <fullName evidence="2">NADH dehydrogenase I subunit D</fullName>
    </alternativeName>
    <alternativeName>
        <fullName evidence="2">NDH-1 subunit D</fullName>
    </alternativeName>
</protein>
<keyword evidence="2" id="KW-1003">Cell membrane</keyword>
<dbReference type="PANTHER" id="PTHR11993">
    <property type="entry name" value="NADH-UBIQUINONE OXIDOREDUCTASE 49 KDA SUBUNIT"/>
    <property type="match status" value="1"/>
</dbReference>
<sequence length="421" mass="46987">MADPHKPAAHPHPDVPNPDTDAYAQESELEAHLQSKPMFINMGPSHPAMHGTVRMKVHLEGEIIKDADCEIGFLHRGFQKSCENVTWTQCLPYTDRLNYASPLMNNFGFLNAVEKLIGLEIPERAQYIRVIGSELHRIHDHLTCVAATGMELGGFAPFLFSMEARELIIDRVAELTGARLTTSYGRVGGLNRDLPEGWIERTLKSLDKIRELNVEVESLLSRNRIFVDRMKGTGIISAEDAIDYGWTGPCLRACGVDHDLRKTRPYWVYNQLDFDVPVGEHGDNYDRYLMRIEEMKQSDRILRQALAKIPSGPIIVDDWRIALPPKPEVYGTIEGVISHFKLVMEGIQVPAGEVFDATESANGELGWYIVSDGGGRPYKVHVRAPGFPILSAVSSIVTGKMLADLIPTFDTINMIGGEVEQ</sequence>
<comment type="caution">
    <text evidence="5">The sequence shown here is derived from an EMBL/GenBank/DDBJ whole genome shotgun (WGS) entry which is preliminary data.</text>
</comment>
<comment type="catalytic activity">
    <reaction evidence="2">
        <text>a quinone + NADH + 5 H(+)(in) = a quinol + NAD(+) + 4 H(+)(out)</text>
        <dbReference type="Rhea" id="RHEA:57888"/>
        <dbReference type="ChEBI" id="CHEBI:15378"/>
        <dbReference type="ChEBI" id="CHEBI:24646"/>
        <dbReference type="ChEBI" id="CHEBI:57540"/>
        <dbReference type="ChEBI" id="CHEBI:57945"/>
        <dbReference type="ChEBI" id="CHEBI:132124"/>
    </reaction>
</comment>
<keyword evidence="1" id="KW-0997">Cell inner membrane</keyword>
<comment type="subunit">
    <text evidence="2">NDH-1 is composed of 14 different subunits. Subunits NuoB, C, D, E, F, and G constitute the peripheral sector of the complex.</text>
</comment>
<dbReference type="SUPFAM" id="SSF56762">
    <property type="entry name" value="HydB/Nqo4-like"/>
    <property type="match status" value="1"/>
</dbReference>
<comment type="subcellular location">
    <subcellularLocation>
        <location evidence="2">Cell membrane</location>
        <topology evidence="2">Peripheral membrane protein</topology>
        <orientation evidence="2">Cytoplasmic side</orientation>
    </subcellularLocation>
</comment>
<keyword evidence="2" id="KW-0813">Transport</keyword>
<keyword evidence="2" id="KW-0830">Ubiquinone</keyword>
<dbReference type="STRING" id="83449.BON30_13060"/>